<dbReference type="Gene3D" id="3.40.190.10">
    <property type="entry name" value="Periplasmic binding protein-like II"/>
    <property type="match status" value="2"/>
</dbReference>
<dbReference type="AlphaFoldDB" id="A0LSB5"/>
<dbReference type="KEGG" id="ace:Acel_0552"/>
<dbReference type="STRING" id="351607.Acel_0552"/>
<keyword evidence="3 5" id="KW-0732">Signal</keyword>
<feature type="region of interest" description="Disordered" evidence="4">
    <location>
        <begin position="25"/>
        <end position="47"/>
    </location>
</feature>
<dbReference type="InterPro" id="IPR006059">
    <property type="entry name" value="SBP"/>
</dbReference>
<name>A0LSB5_ACIC1</name>
<dbReference type="GO" id="GO:0055052">
    <property type="term" value="C:ATP-binding cassette (ABC) transporter complex, substrate-binding subunit-containing"/>
    <property type="evidence" value="ECO:0007669"/>
    <property type="project" value="TreeGrafter"/>
</dbReference>
<feature type="chain" id="PRO_5039601903" evidence="5">
    <location>
        <begin position="19"/>
        <end position="445"/>
    </location>
</feature>
<dbReference type="Pfam" id="PF01547">
    <property type="entry name" value="SBP_bac_1"/>
    <property type="match status" value="1"/>
</dbReference>
<dbReference type="RefSeq" id="WP_011719388.1">
    <property type="nucleotide sequence ID" value="NC_008578.1"/>
</dbReference>
<keyword evidence="7" id="KW-1185">Reference proteome</keyword>
<evidence type="ECO:0000256" key="2">
    <source>
        <dbReference type="ARBA" id="ARBA00022448"/>
    </source>
</evidence>
<dbReference type="PROSITE" id="PS51257">
    <property type="entry name" value="PROKAR_LIPOPROTEIN"/>
    <property type="match status" value="1"/>
</dbReference>
<reference evidence="6 7" key="1">
    <citation type="journal article" date="2009" name="Genome Res.">
        <title>Complete genome of the cellulolytic thermophile Acidothermus cellulolyticus 11B provides insights into its ecophysiological and evolutionary adaptations.</title>
        <authorList>
            <person name="Barabote R.D."/>
            <person name="Xie G."/>
            <person name="Leu D.H."/>
            <person name="Normand P."/>
            <person name="Necsulea A."/>
            <person name="Daubin V."/>
            <person name="Medigue C."/>
            <person name="Adney W.S."/>
            <person name="Xu X.C."/>
            <person name="Lapidus A."/>
            <person name="Parales R.E."/>
            <person name="Detter C."/>
            <person name="Pujic P."/>
            <person name="Bruce D."/>
            <person name="Lavire C."/>
            <person name="Challacombe J.F."/>
            <person name="Brettin T.S."/>
            <person name="Berry A.M."/>
        </authorList>
    </citation>
    <scope>NUCLEOTIDE SEQUENCE [LARGE SCALE GENOMIC DNA]</scope>
    <source>
        <strain evidence="7">ATCC 43068 / DSM 8971 / 11B</strain>
    </source>
</reference>
<dbReference type="GO" id="GO:1901982">
    <property type="term" value="F:maltose binding"/>
    <property type="evidence" value="ECO:0007669"/>
    <property type="project" value="TreeGrafter"/>
</dbReference>
<dbReference type="FunCoup" id="A0LSB5">
    <property type="interactions" value="25"/>
</dbReference>
<feature type="signal peptide" evidence="5">
    <location>
        <begin position="1"/>
        <end position="18"/>
    </location>
</feature>
<sequence length="445" mass="46567">MKSRYLAAAGIAAVLAVAGCSSGKSSSGGSSASPTPAGSSSASASSSANTASGTLTVWLQTDAQTGWPKEVAAATQRFNAKYPNVKVDVQYQTWADHLTKLDAALAATPPDVVELGNTETTKYMATGALADITADKGKFDNSDTWLAALEQSVTYNGKLYGVPYYAGARAVIYRTDQWQGAGLSNPPTTLDEFLKDGEALKAKYGANDPNYSALYWPGKNWYGAMSFVYGYGGAIATQDSSGKWTATLESPQSQAGLAELKKIYDALSKAPADSDESKQDSIMAQGHVGMIYGNGWEVGVITGPKDKGGNPDLKLAAFPMPGPDASKPLPSFLGGSDLVIPAASQHKDWAEEWINDFVGNTGMTALVNDAKVIPNTTSLLSLLGDNAFAKAASNSWFVPTAKNWADVESQNILQTMLANILGGKQSIADATKAADAQINQILNGS</sequence>
<evidence type="ECO:0000256" key="5">
    <source>
        <dbReference type="SAM" id="SignalP"/>
    </source>
</evidence>
<evidence type="ECO:0000256" key="4">
    <source>
        <dbReference type="SAM" id="MobiDB-lite"/>
    </source>
</evidence>
<protein>
    <submittedName>
        <fullName evidence="6">Carbohydrate ABC transporter substrate-binding protein, CUT1 family</fullName>
    </submittedName>
</protein>
<gene>
    <name evidence="6" type="ordered locus">Acel_0552</name>
</gene>
<dbReference type="GO" id="GO:0015768">
    <property type="term" value="P:maltose transport"/>
    <property type="evidence" value="ECO:0007669"/>
    <property type="project" value="TreeGrafter"/>
</dbReference>
<keyword evidence="2" id="KW-0813">Transport</keyword>
<dbReference type="InParanoid" id="A0LSB5"/>
<dbReference type="eggNOG" id="COG1653">
    <property type="taxonomic scope" value="Bacteria"/>
</dbReference>
<comment type="similarity">
    <text evidence="1">Belongs to the bacterial solute-binding protein 1 family.</text>
</comment>
<organism evidence="6 7">
    <name type="scientific">Acidothermus cellulolyticus (strain ATCC 43068 / DSM 8971 / 11B)</name>
    <dbReference type="NCBI Taxonomy" id="351607"/>
    <lineage>
        <taxon>Bacteria</taxon>
        <taxon>Bacillati</taxon>
        <taxon>Actinomycetota</taxon>
        <taxon>Actinomycetes</taxon>
        <taxon>Acidothermales</taxon>
        <taxon>Acidothermaceae</taxon>
        <taxon>Acidothermus</taxon>
    </lineage>
</organism>
<evidence type="ECO:0000313" key="6">
    <source>
        <dbReference type="EMBL" id="ABK52325.1"/>
    </source>
</evidence>
<dbReference type="GO" id="GO:0042956">
    <property type="term" value="P:maltodextrin transmembrane transport"/>
    <property type="evidence" value="ECO:0007669"/>
    <property type="project" value="TreeGrafter"/>
</dbReference>
<proteinExistence type="inferred from homology"/>
<dbReference type="CDD" id="cd14747">
    <property type="entry name" value="PBP2_MalE"/>
    <property type="match status" value="1"/>
</dbReference>
<dbReference type="PANTHER" id="PTHR30061">
    <property type="entry name" value="MALTOSE-BINDING PERIPLASMIC PROTEIN"/>
    <property type="match status" value="1"/>
</dbReference>
<dbReference type="Proteomes" id="UP000008221">
    <property type="component" value="Chromosome"/>
</dbReference>
<dbReference type="EMBL" id="CP000481">
    <property type="protein sequence ID" value="ABK52325.1"/>
    <property type="molecule type" value="Genomic_DNA"/>
</dbReference>
<dbReference type="PANTHER" id="PTHR30061:SF50">
    <property type="entry name" value="MALTOSE_MALTODEXTRIN-BINDING PERIPLASMIC PROTEIN"/>
    <property type="match status" value="1"/>
</dbReference>
<dbReference type="HOGENOM" id="CLU_031285_10_1_11"/>
<evidence type="ECO:0000256" key="1">
    <source>
        <dbReference type="ARBA" id="ARBA00008520"/>
    </source>
</evidence>
<evidence type="ECO:0000256" key="3">
    <source>
        <dbReference type="ARBA" id="ARBA00022729"/>
    </source>
</evidence>
<accession>A0LSB5</accession>
<evidence type="ECO:0000313" key="7">
    <source>
        <dbReference type="Proteomes" id="UP000008221"/>
    </source>
</evidence>
<dbReference type="SUPFAM" id="SSF53850">
    <property type="entry name" value="Periplasmic binding protein-like II"/>
    <property type="match status" value="1"/>
</dbReference>